<dbReference type="PANTHER" id="PTHR11761">
    <property type="entry name" value="50S/60S RIBOSOMAL PROTEIN L14/L23"/>
    <property type="match status" value="1"/>
</dbReference>
<dbReference type="GO" id="GO:0070180">
    <property type="term" value="F:large ribosomal subunit rRNA binding"/>
    <property type="evidence" value="ECO:0007669"/>
    <property type="project" value="TreeGrafter"/>
</dbReference>
<dbReference type="EMBL" id="JAMZMK010000170">
    <property type="protein sequence ID" value="KAI7757169.1"/>
    <property type="molecule type" value="Genomic_DNA"/>
</dbReference>
<dbReference type="Pfam" id="PF00238">
    <property type="entry name" value="Ribosomal_L14"/>
    <property type="match status" value="1"/>
</dbReference>
<keyword evidence="2 4" id="KW-0689">Ribosomal protein</keyword>
<evidence type="ECO:0000256" key="1">
    <source>
        <dbReference type="ARBA" id="ARBA00010745"/>
    </source>
</evidence>
<evidence type="ECO:0000313" key="6">
    <source>
        <dbReference type="Proteomes" id="UP001206925"/>
    </source>
</evidence>
<evidence type="ECO:0000256" key="2">
    <source>
        <dbReference type="ARBA" id="ARBA00022980"/>
    </source>
</evidence>
<organism evidence="5 6">
    <name type="scientific">Ambrosia artemisiifolia</name>
    <name type="common">Common ragweed</name>
    <dbReference type="NCBI Taxonomy" id="4212"/>
    <lineage>
        <taxon>Eukaryota</taxon>
        <taxon>Viridiplantae</taxon>
        <taxon>Streptophyta</taxon>
        <taxon>Embryophyta</taxon>
        <taxon>Tracheophyta</taxon>
        <taxon>Spermatophyta</taxon>
        <taxon>Magnoliopsida</taxon>
        <taxon>eudicotyledons</taxon>
        <taxon>Gunneridae</taxon>
        <taxon>Pentapetalae</taxon>
        <taxon>asterids</taxon>
        <taxon>campanulids</taxon>
        <taxon>Asterales</taxon>
        <taxon>Asteraceae</taxon>
        <taxon>Asteroideae</taxon>
        <taxon>Heliantheae alliance</taxon>
        <taxon>Heliantheae</taxon>
        <taxon>Ambrosia</taxon>
    </lineage>
</organism>
<dbReference type="Gene3D" id="2.40.150.20">
    <property type="entry name" value="Ribosomal protein L14"/>
    <property type="match status" value="1"/>
</dbReference>
<dbReference type="InterPro" id="IPR000218">
    <property type="entry name" value="Ribosomal_uL14"/>
</dbReference>
<dbReference type="PANTHER" id="PTHR11761:SF8">
    <property type="entry name" value="LARGE RIBOSOMAL SUBUNIT PROTEIN UL14"/>
    <property type="match status" value="1"/>
</dbReference>
<evidence type="ECO:0000313" key="5">
    <source>
        <dbReference type="EMBL" id="KAI7757169.1"/>
    </source>
</evidence>
<dbReference type="GO" id="GO:0022625">
    <property type="term" value="C:cytosolic large ribosomal subunit"/>
    <property type="evidence" value="ECO:0007669"/>
    <property type="project" value="TreeGrafter"/>
</dbReference>
<reference evidence="5" key="1">
    <citation type="submission" date="2022-06" db="EMBL/GenBank/DDBJ databases">
        <title>Uncovering the hologenomic basis of an extraordinary plant invasion.</title>
        <authorList>
            <person name="Bieker V.C."/>
            <person name="Martin M.D."/>
            <person name="Gilbert T."/>
            <person name="Hodgins K."/>
            <person name="Battlay P."/>
            <person name="Petersen B."/>
            <person name="Wilson J."/>
        </authorList>
    </citation>
    <scope>NUCLEOTIDE SEQUENCE</scope>
    <source>
        <strain evidence="5">AA19_3_7</strain>
        <tissue evidence="5">Leaf</tissue>
    </source>
</reference>
<dbReference type="GO" id="GO:0003735">
    <property type="term" value="F:structural constituent of ribosome"/>
    <property type="evidence" value="ECO:0007669"/>
    <property type="project" value="InterPro"/>
</dbReference>
<dbReference type="GO" id="GO:0006412">
    <property type="term" value="P:translation"/>
    <property type="evidence" value="ECO:0007669"/>
    <property type="project" value="InterPro"/>
</dbReference>
<evidence type="ECO:0000256" key="3">
    <source>
        <dbReference type="ARBA" id="ARBA00023274"/>
    </source>
</evidence>
<dbReference type="Proteomes" id="UP001206925">
    <property type="component" value="Unassembled WGS sequence"/>
</dbReference>
<comment type="similarity">
    <text evidence="1 4">Belongs to the universal ribosomal protein uL14 family.</text>
</comment>
<name>A0AAD5DCB1_AMBAR</name>
<comment type="caution">
    <text evidence="5">The sequence shown here is derived from an EMBL/GenBank/DDBJ whole genome shotgun (WGS) entry which is preliminary data.</text>
</comment>
<dbReference type="InterPro" id="IPR036853">
    <property type="entry name" value="Ribosomal_uL14_sf"/>
</dbReference>
<dbReference type="AlphaFoldDB" id="A0AAD5DCB1"/>
<proteinExistence type="inferred from homology"/>
<dbReference type="SUPFAM" id="SSF50193">
    <property type="entry name" value="Ribosomal protein L14"/>
    <property type="match status" value="1"/>
</dbReference>
<protein>
    <submittedName>
        <fullName evidence="5">Uncharacterized protein</fullName>
    </submittedName>
</protein>
<evidence type="ECO:0000256" key="4">
    <source>
        <dbReference type="RuleBase" id="RU003949"/>
    </source>
</evidence>
<gene>
    <name evidence="5" type="ORF">M8C21_025739</name>
</gene>
<keyword evidence="6" id="KW-1185">Reference proteome</keyword>
<accession>A0AAD5DCB1</accession>
<sequence>MLGGANLLGGIEEHSCIGYADVISSVGTQFWSSDLSVNVVAATVNCAEKIGAKNLYIISAKGIKGRLIWLPSAYVGDMVMATAKKGKLDLRKKVMPVVIVRQRMSWRLFLCTWKV</sequence>
<keyword evidence="3 4" id="KW-0687">Ribonucleoprotein</keyword>